<dbReference type="Gene3D" id="3.40.50.150">
    <property type="entry name" value="Vaccinia Virus protein VP39"/>
    <property type="match status" value="1"/>
</dbReference>
<evidence type="ECO:0000313" key="1">
    <source>
        <dbReference type="EMBL" id="OPX46104.1"/>
    </source>
</evidence>
<dbReference type="RefSeq" id="WP_080024093.1">
    <property type="nucleotide sequence ID" value="NZ_LTAY01000092.1"/>
</dbReference>
<evidence type="ECO:0000313" key="3">
    <source>
        <dbReference type="Proteomes" id="UP000191448"/>
    </source>
</evidence>
<comment type="caution">
    <text evidence="1">The sequence shown here is derived from an EMBL/GenBank/DDBJ whole genome shotgun (WGS) entry which is preliminary data.</text>
</comment>
<dbReference type="OrthoDB" id="1929483at2"/>
<protein>
    <submittedName>
        <fullName evidence="1">Uncharacterized protein</fullName>
    </submittedName>
</protein>
<gene>
    <name evidence="1" type="ORF">CLTHE_29210</name>
    <name evidence="2" type="ORF">CLTHE_29520</name>
</gene>
<evidence type="ECO:0000313" key="2">
    <source>
        <dbReference type="EMBL" id="OPX46135.1"/>
    </source>
</evidence>
<name>A0A1V4SQH6_9CLOT</name>
<organism evidence="1 3">
    <name type="scientific">Clostridium thermobutyricum DSM 4928</name>
    <dbReference type="NCBI Taxonomy" id="1121339"/>
    <lineage>
        <taxon>Bacteria</taxon>
        <taxon>Bacillati</taxon>
        <taxon>Bacillota</taxon>
        <taxon>Clostridia</taxon>
        <taxon>Eubacteriales</taxon>
        <taxon>Clostridiaceae</taxon>
        <taxon>Clostridium</taxon>
    </lineage>
</organism>
<sequence>MKKTILLNLSNLKIEGDVIDYSLEDFSLIQNENNSAIDELAITTEASKFINQYDSGILFFNLNNIWTKSKREEIIDDITDYIKKDGYIYIWDLNKSFGEIVDVELKVLCPDDNFKKVSVKNNNIFACLNIEEIEKILEKNCKIEETKVWEDMFFIKAQKI</sequence>
<dbReference type="EMBL" id="LTAY01000092">
    <property type="protein sequence ID" value="OPX46104.1"/>
    <property type="molecule type" value="Genomic_DNA"/>
</dbReference>
<proteinExistence type="predicted"/>
<reference evidence="1 3" key="1">
    <citation type="submission" date="2016-02" db="EMBL/GenBank/DDBJ databases">
        <title>Genome sequence of Clostridium thermobutyricum DSM 4928.</title>
        <authorList>
            <person name="Poehlein A."/>
            <person name="Daniel R."/>
        </authorList>
    </citation>
    <scope>NUCLEOTIDE SEQUENCE [LARGE SCALE GENOMIC DNA]</scope>
    <source>
        <strain evidence="1 3">DSM 4928</strain>
    </source>
</reference>
<dbReference type="EMBL" id="LTAY01000092">
    <property type="protein sequence ID" value="OPX46135.1"/>
    <property type="molecule type" value="Genomic_DNA"/>
</dbReference>
<dbReference type="AlphaFoldDB" id="A0A1V4SQH6"/>
<accession>A0A1V4SQH6</accession>
<dbReference type="Proteomes" id="UP000191448">
    <property type="component" value="Unassembled WGS sequence"/>
</dbReference>
<dbReference type="InterPro" id="IPR029063">
    <property type="entry name" value="SAM-dependent_MTases_sf"/>
</dbReference>